<sequence>MNAQAAKSVGIVGFGKMGQIRAQALEEDGRATVVKIFDPLPIDAPKYPVAASAQEIINDPEIGSIFICGVNDANMPLTQAALRAGKHVFCEKPPAFNAAQVREIMEVERACGKVLMYGFNHRHHGGVRKMKDVIASGVYGRVLWMRGRYGKSVDENYLHTWRADSARAGGGILLDQGIHMLDLFLHMGDVPFDEVHAFVSSRYWNIPGIEDNVFAIMRNRDTGIEVSFHSTMTQWRHLFSLEVFLERGYLVLNGLKTSSGTYGEEQLSIAKNRSIAPAACWENEEKLHFRVDTSWRSEAEHFMDAVTLGMPVTYGTSEQALEVMSLIDRIYENDHRIGDDLHEKLQVVGE</sequence>
<protein>
    <submittedName>
        <fullName evidence="3">Predicted dehydrogenase</fullName>
    </submittedName>
</protein>
<evidence type="ECO:0000259" key="2">
    <source>
        <dbReference type="Pfam" id="PF22725"/>
    </source>
</evidence>
<dbReference type="InterPro" id="IPR000683">
    <property type="entry name" value="Gfo/Idh/MocA-like_OxRdtase_N"/>
</dbReference>
<dbReference type="Gene3D" id="3.30.360.10">
    <property type="entry name" value="Dihydrodipicolinate Reductase, domain 2"/>
    <property type="match status" value="1"/>
</dbReference>
<dbReference type="OrthoDB" id="9792935at2"/>
<dbReference type="GO" id="GO:0000166">
    <property type="term" value="F:nucleotide binding"/>
    <property type="evidence" value="ECO:0007669"/>
    <property type="project" value="InterPro"/>
</dbReference>
<dbReference type="SUPFAM" id="SSF51735">
    <property type="entry name" value="NAD(P)-binding Rossmann-fold domains"/>
    <property type="match status" value="1"/>
</dbReference>
<proteinExistence type="predicted"/>
<keyword evidence="4" id="KW-1185">Reference proteome</keyword>
<dbReference type="PANTHER" id="PTHR43249:SF1">
    <property type="entry name" value="D-GLUCOSIDE 3-DEHYDROGENASE"/>
    <property type="match status" value="1"/>
</dbReference>
<dbReference type="Pfam" id="PF01408">
    <property type="entry name" value="GFO_IDH_MocA"/>
    <property type="match status" value="1"/>
</dbReference>
<dbReference type="InterPro" id="IPR052515">
    <property type="entry name" value="Gfo/Idh/MocA_Oxidoreductase"/>
</dbReference>
<dbReference type="SUPFAM" id="SSF55347">
    <property type="entry name" value="Glyceraldehyde-3-phosphate dehydrogenase-like, C-terminal domain"/>
    <property type="match status" value="1"/>
</dbReference>
<dbReference type="Proteomes" id="UP000198418">
    <property type="component" value="Unassembled WGS sequence"/>
</dbReference>
<feature type="domain" description="Gfo/Idh/MocA-like oxidoreductase N-terminal" evidence="1">
    <location>
        <begin position="8"/>
        <end position="119"/>
    </location>
</feature>
<dbReference type="Gene3D" id="3.40.50.720">
    <property type="entry name" value="NAD(P)-binding Rossmann-like Domain"/>
    <property type="match status" value="1"/>
</dbReference>
<dbReference type="InterPro" id="IPR055170">
    <property type="entry name" value="GFO_IDH_MocA-like_dom"/>
</dbReference>
<dbReference type="EMBL" id="FYDG01000001">
    <property type="protein sequence ID" value="SNB53611.1"/>
    <property type="molecule type" value="Genomic_DNA"/>
</dbReference>
<dbReference type="Pfam" id="PF22725">
    <property type="entry name" value="GFO_IDH_MocA_C3"/>
    <property type="match status" value="1"/>
</dbReference>
<gene>
    <name evidence="3" type="ORF">SAMN06265338_101356</name>
</gene>
<evidence type="ECO:0000313" key="4">
    <source>
        <dbReference type="Proteomes" id="UP000198418"/>
    </source>
</evidence>
<dbReference type="RefSeq" id="WP_088518839.1">
    <property type="nucleotide sequence ID" value="NZ_FYDG01000001.1"/>
</dbReference>
<dbReference type="AlphaFoldDB" id="A0A212Q2N1"/>
<name>A0A212Q2N1_RHOAC</name>
<feature type="domain" description="GFO/IDH/MocA-like oxidoreductase" evidence="2">
    <location>
        <begin position="127"/>
        <end position="250"/>
    </location>
</feature>
<dbReference type="PANTHER" id="PTHR43249">
    <property type="entry name" value="UDP-N-ACETYL-2-AMINO-2-DEOXY-D-GLUCURONATE OXIDASE"/>
    <property type="match status" value="1"/>
</dbReference>
<organism evidence="3 4">
    <name type="scientific">Rhodoblastus acidophilus</name>
    <name type="common">Rhodopseudomonas acidophila</name>
    <dbReference type="NCBI Taxonomy" id="1074"/>
    <lineage>
        <taxon>Bacteria</taxon>
        <taxon>Pseudomonadati</taxon>
        <taxon>Pseudomonadota</taxon>
        <taxon>Alphaproteobacteria</taxon>
        <taxon>Hyphomicrobiales</taxon>
        <taxon>Rhodoblastaceae</taxon>
        <taxon>Rhodoblastus</taxon>
    </lineage>
</organism>
<reference evidence="4" key="1">
    <citation type="submission" date="2017-06" db="EMBL/GenBank/DDBJ databases">
        <authorList>
            <person name="Varghese N."/>
            <person name="Submissions S."/>
        </authorList>
    </citation>
    <scope>NUCLEOTIDE SEQUENCE [LARGE SCALE GENOMIC DNA]</scope>
    <source>
        <strain evidence="4">DSM 137</strain>
    </source>
</reference>
<evidence type="ECO:0000259" key="1">
    <source>
        <dbReference type="Pfam" id="PF01408"/>
    </source>
</evidence>
<accession>A0A212Q2N1</accession>
<evidence type="ECO:0000313" key="3">
    <source>
        <dbReference type="EMBL" id="SNB53611.1"/>
    </source>
</evidence>
<dbReference type="InterPro" id="IPR036291">
    <property type="entry name" value="NAD(P)-bd_dom_sf"/>
</dbReference>